<keyword evidence="2" id="KW-1185">Reference proteome</keyword>
<reference evidence="2" key="1">
    <citation type="journal article" date="2023" name="G3 (Bethesda)">
        <title>Genome assembly and association tests identify interacting loci associated with vigor, precocity, and sex in interspecific pistachio rootstocks.</title>
        <authorList>
            <person name="Palmer W."/>
            <person name="Jacygrad E."/>
            <person name="Sagayaradj S."/>
            <person name="Cavanaugh K."/>
            <person name="Han R."/>
            <person name="Bertier L."/>
            <person name="Beede B."/>
            <person name="Kafkas S."/>
            <person name="Golino D."/>
            <person name="Preece J."/>
            <person name="Michelmore R."/>
        </authorList>
    </citation>
    <scope>NUCLEOTIDE SEQUENCE [LARGE SCALE GENOMIC DNA]</scope>
</reference>
<dbReference type="EMBL" id="CM047905">
    <property type="protein sequence ID" value="KAJ0088686.1"/>
    <property type="molecule type" value="Genomic_DNA"/>
</dbReference>
<protein>
    <submittedName>
        <fullName evidence="1">Uncharacterized protein</fullName>
    </submittedName>
</protein>
<organism evidence="1 2">
    <name type="scientific">Pistacia atlantica</name>
    <dbReference type="NCBI Taxonomy" id="434234"/>
    <lineage>
        <taxon>Eukaryota</taxon>
        <taxon>Viridiplantae</taxon>
        <taxon>Streptophyta</taxon>
        <taxon>Embryophyta</taxon>
        <taxon>Tracheophyta</taxon>
        <taxon>Spermatophyta</taxon>
        <taxon>Magnoliopsida</taxon>
        <taxon>eudicotyledons</taxon>
        <taxon>Gunneridae</taxon>
        <taxon>Pentapetalae</taxon>
        <taxon>rosids</taxon>
        <taxon>malvids</taxon>
        <taxon>Sapindales</taxon>
        <taxon>Anacardiaceae</taxon>
        <taxon>Pistacia</taxon>
    </lineage>
</organism>
<sequence>MFSVEELALYSAPAERGQFEFSEHIGFHRKCINKKFMDEELERYPVCDIPLSAVPSEKLRREQKKKKVGKKVKVRARAGPKGFGQKIDD</sequence>
<evidence type="ECO:0000313" key="1">
    <source>
        <dbReference type="EMBL" id="KAJ0088686.1"/>
    </source>
</evidence>
<proteinExistence type="predicted"/>
<evidence type="ECO:0000313" key="2">
    <source>
        <dbReference type="Proteomes" id="UP001164250"/>
    </source>
</evidence>
<gene>
    <name evidence="1" type="ORF">Patl1_32785</name>
</gene>
<accession>A0ACC1APS8</accession>
<comment type="caution">
    <text evidence="1">The sequence shown here is derived from an EMBL/GenBank/DDBJ whole genome shotgun (WGS) entry which is preliminary data.</text>
</comment>
<name>A0ACC1APS8_9ROSI</name>
<dbReference type="Proteomes" id="UP001164250">
    <property type="component" value="Chromosome 9"/>
</dbReference>